<organism evidence="4 5">
    <name type="scientific">Candidatus Iainarchaeum sp</name>
    <dbReference type="NCBI Taxonomy" id="3101447"/>
    <lineage>
        <taxon>Archaea</taxon>
        <taxon>Candidatus Iainarchaeota</taxon>
        <taxon>Candidatus Iainarchaeia</taxon>
        <taxon>Candidatus Iainarchaeales</taxon>
        <taxon>Candidatus Iainarchaeaceae</taxon>
        <taxon>Candidatus Iainarchaeum</taxon>
    </lineage>
</organism>
<proteinExistence type="inferred from homology"/>
<comment type="caution">
    <text evidence="4">The sequence shown here is derived from an EMBL/GenBank/DDBJ whole genome shotgun (WGS) entry which is preliminary data.</text>
</comment>
<evidence type="ECO:0000313" key="5">
    <source>
        <dbReference type="Proteomes" id="UP000226712"/>
    </source>
</evidence>
<accession>A0A2D6LQF5</accession>
<dbReference type="Pfam" id="PF13328">
    <property type="entry name" value="HD_4"/>
    <property type="match status" value="1"/>
</dbReference>
<evidence type="ECO:0000259" key="3">
    <source>
        <dbReference type="PROSITE" id="PS51831"/>
    </source>
</evidence>
<dbReference type="InterPro" id="IPR012676">
    <property type="entry name" value="TGS-like"/>
</dbReference>
<dbReference type="PANTHER" id="PTHR21262">
    <property type="entry name" value="GUANOSINE-3',5'-BIS DIPHOSPHATE 3'-PYROPHOSPHOHYDROLASE"/>
    <property type="match status" value="1"/>
</dbReference>
<dbReference type="Gene3D" id="3.10.20.30">
    <property type="match status" value="1"/>
</dbReference>
<dbReference type="GO" id="GO:0005886">
    <property type="term" value="C:plasma membrane"/>
    <property type="evidence" value="ECO:0007669"/>
    <property type="project" value="TreeGrafter"/>
</dbReference>
<dbReference type="Gene3D" id="3.30.460.10">
    <property type="entry name" value="Beta Polymerase, domain 2"/>
    <property type="match status" value="1"/>
</dbReference>
<dbReference type="SUPFAM" id="SSF109604">
    <property type="entry name" value="HD-domain/PDEase-like"/>
    <property type="match status" value="1"/>
</dbReference>
<dbReference type="PROSITE" id="PS51671">
    <property type="entry name" value="ACT"/>
    <property type="match status" value="1"/>
</dbReference>
<evidence type="ECO:0008006" key="6">
    <source>
        <dbReference type="Google" id="ProtNLM"/>
    </source>
</evidence>
<dbReference type="Gene3D" id="3.30.70.260">
    <property type="match status" value="1"/>
</dbReference>
<dbReference type="AlphaFoldDB" id="A0A2D6LQF5"/>
<dbReference type="Pfam" id="PF04607">
    <property type="entry name" value="RelA_SpoT"/>
    <property type="match status" value="1"/>
</dbReference>
<dbReference type="GO" id="GO:0015969">
    <property type="term" value="P:guanosine tetraphosphate metabolic process"/>
    <property type="evidence" value="ECO:0007669"/>
    <property type="project" value="InterPro"/>
</dbReference>
<dbReference type="PROSITE" id="PS51831">
    <property type="entry name" value="HD"/>
    <property type="match status" value="1"/>
</dbReference>
<dbReference type="SUPFAM" id="SSF81301">
    <property type="entry name" value="Nucleotidyltransferase"/>
    <property type="match status" value="1"/>
</dbReference>
<feature type="domain" description="ACT" evidence="2">
    <location>
        <begin position="485"/>
        <end position="560"/>
    </location>
</feature>
<evidence type="ECO:0000256" key="1">
    <source>
        <dbReference type="ARBA" id="ARBA00007476"/>
    </source>
</evidence>
<dbReference type="Gene3D" id="1.10.3210.10">
    <property type="entry name" value="Hypothetical protein af1432"/>
    <property type="match status" value="1"/>
</dbReference>
<dbReference type="Proteomes" id="UP000226712">
    <property type="component" value="Unassembled WGS sequence"/>
</dbReference>
<name>A0A2D6LQF5_9ARCH</name>
<comment type="similarity">
    <text evidence="1">Belongs to the RelA/SpoT family.</text>
</comment>
<dbReference type="FunFam" id="1.10.3210.10:FF:000001">
    <property type="entry name" value="GTP pyrophosphokinase RelA"/>
    <property type="match status" value="1"/>
</dbReference>
<dbReference type="SUPFAM" id="SSF81271">
    <property type="entry name" value="TGS-like"/>
    <property type="match status" value="1"/>
</dbReference>
<dbReference type="SMART" id="SM00471">
    <property type="entry name" value="HDc"/>
    <property type="match status" value="1"/>
</dbReference>
<dbReference type="PANTHER" id="PTHR21262:SF31">
    <property type="entry name" value="GTP PYROPHOSPHOKINASE"/>
    <property type="match status" value="1"/>
</dbReference>
<dbReference type="SMART" id="SM00954">
    <property type="entry name" value="RelA_SpoT"/>
    <property type="match status" value="1"/>
</dbReference>
<dbReference type="InterPro" id="IPR043519">
    <property type="entry name" value="NT_sf"/>
</dbReference>
<reference evidence="5" key="1">
    <citation type="submission" date="2017-09" db="EMBL/GenBank/DDBJ databases">
        <title>The Reconstruction of 2,631 Draft Metagenome-Assembled Genomes from the Global Oceans.</title>
        <authorList>
            <person name="Tully B.J."/>
            <person name="Graham E.D."/>
            <person name="Heidelberg J.F."/>
        </authorList>
    </citation>
    <scope>NUCLEOTIDE SEQUENCE [LARGE SCALE GENOMIC DNA]</scope>
</reference>
<dbReference type="CDD" id="cd05399">
    <property type="entry name" value="NT_Rel-Spo_like"/>
    <property type="match status" value="1"/>
</dbReference>
<dbReference type="InterPro" id="IPR004095">
    <property type="entry name" value="TGS"/>
</dbReference>
<dbReference type="EMBL" id="NZBD01000016">
    <property type="protein sequence ID" value="MAG18433.1"/>
    <property type="molecule type" value="Genomic_DNA"/>
</dbReference>
<dbReference type="Pfam" id="PF02824">
    <property type="entry name" value="TGS"/>
    <property type="match status" value="1"/>
</dbReference>
<dbReference type="InterPro" id="IPR012675">
    <property type="entry name" value="Beta-grasp_dom_sf"/>
</dbReference>
<dbReference type="InterPro" id="IPR003607">
    <property type="entry name" value="HD/PDEase_dom"/>
</dbReference>
<sequence length="561" mass="64994">MGDSFKKELTDLKKTIRKFHPKADLSMVEEAFYFSKNAHEKQFRASGKPYFTHPLEVAKILAGEGLDKVIISATLLHDVIEDTKASRKEIESLFGKKVSALVEGVTKLDMLSFKSRQEYSTAAIIKTIIAASKDLRVLVIKIFDKLHNMRTIKYLPKEKQRRIASDILSIYVPLIHKLGMHEVKYELEEISFKILEPKKYKKLKRLITKERKKKLKEVYKAAEILKKKFQKEKWEFSHETKSIYSHYSKIVGKNKEISELNDYAILKIFVKNKYDCYTAMGKIHSLFKPIPYKIKDFIAIPEYGIYKALHSQVIGPMKKPLKIYIITRELDDIGEKGIVSYLKNNQLEEFNKFSESLPKLKTPSIKNNKQLAETMDLEFHNNTMLVFTTKGESLTLPPESTALDFSYFTNEKNSYKASAAKINGKLVPLWKQLNTGDRVKILYSNTSHLNSSWLSFVNSDKSKNFIMHQLEKKRKSSKKTGEIARIRIEAIDRPKLIMDQIIILAKNGLDIETSISRMNEDSTTCYSEFFIRDKNIKNLQKVVQQLKELKETLNVNLSYTK</sequence>
<protein>
    <recommendedName>
        <fullName evidence="6">Bifunctional (P)ppGpp synthetase/guanosine-3',5'-bis(Diphosphate) 3'-pyrophosphohydrolase</fullName>
    </recommendedName>
</protein>
<feature type="domain" description="HD" evidence="3">
    <location>
        <begin position="50"/>
        <end position="149"/>
    </location>
</feature>
<dbReference type="CDD" id="cd00077">
    <property type="entry name" value="HDc"/>
    <property type="match status" value="1"/>
</dbReference>
<dbReference type="InterPro" id="IPR007685">
    <property type="entry name" value="RelA_SpoT"/>
</dbReference>
<evidence type="ECO:0000259" key="2">
    <source>
        <dbReference type="PROSITE" id="PS51671"/>
    </source>
</evidence>
<dbReference type="InterPro" id="IPR006674">
    <property type="entry name" value="HD_domain"/>
</dbReference>
<dbReference type="InterPro" id="IPR002912">
    <property type="entry name" value="ACT_dom"/>
</dbReference>
<gene>
    <name evidence="4" type="ORF">CL944_03100</name>
</gene>
<evidence type="ECO:0000313" key="4">
    <source>
        <dbReference type="EMBL" id="MAG18433.1"/>
    </source>
</evidence>